<comment type="caution">
    <text evidence="10">The sequence shown here is derived from an EMBL/GenBank/DDBJ whole genome shotgun (WGS) entry which is preliminary data.</text>
</comment>
<reference evidence="10 11" key="1">
    <citation type="submission" date="2024-05" db="EMBL/GenBank/DDBJ databases">
        <title>Haplotype-resolved chromosome-level genome assembly of Huyou (Citrus changshanensis).</title>
        <authorList>
            <person name="Miao C."/>
            <person name="Chen W."/>
            <person name="Wu Y."/>
            <person name="Wang L."/>
            <person name="Zhao S."/>
            <person name="Grierson D."/>
            <person name="Xu C."/>
            <person name="Chen K."/>
        </authorList>
    </citation>
    <scope>NUCLEOTIDE SEQUENCE [LARGE SCALE GENOMIC DNA]</scope>
    <source>
        <strain evidence="10">01-14</strain>
        <tissue evidence="10">Leaf</tissue>
    </source>
</reference>
<keyword evidence="6 8" id="KW-0408">Iron</keyword>
<evidence type="ECO:0000256" key="8">
    <source>
        <dbReference type="RuleBase" id="RU000461"/>
    </source>
</evidence>
<evidence type="ECO:0000256" key="2">
    <source>
        <dbReference type="ARBA" id="ARBA00010617"/>
    </source>
</evidence>
<name>A0AAP0QJH8_9ROSI</name>
<dbReference type="InterPro" id="IPR017972">
    <property type="entry name" value="Cyt_P450_CS"/>
</dbReference>
<comment type="cofactor">
    <cofactor evidence="1">
        <name>heme</name>
        <dbReference type="ChEBI" id="CHEBI:30413"/>
    </cofactor>
</comment>
<dbReference type="Gene3D" id="1.10.630.10">
    <property type="entry name" value="Cytochrome P450"/>
    <property type="match status" value="2"/>
</dbReference>
<keyword evidence="9" id="KW-0472">Membrane</keyword>
<evidence type="ECO:0000256" key="4">
    <source>
        <dbReference type="ARBA" id="ARBA00022723"/>
    </source>
</evidence>
<dbReference type="GO" id="GO:0020037">
    <property type="term" value="F:heme binding"/>
    <property type="evidence" value="ECO:0007669"/>
    <property type="project" value="InterPro"/>
</dbReference>
<evidence type="ECO:0000256" key="9">
    <source>
        <dbReference type="SAM" id="Phobius"/>
    </source>
</evidence>
<evidence type="ECO:0000256" key="7">
    <source>
        <dbReference type="ARBA" id="ARBA00023033"/>
    </source>
</evidence>
<feature type="transmembrane region" description="Helical" evidence="9">
    <location>
        <begin position="6"/>
        <end position="28"/>
    </location>
</feature>
<keyword evidence="3 8" id="KW-0349">Heme</keyword>
<comment type="similarity">
    <text evidence="2 8">Belongs to the cytochrome P450 family.</text>
</comment>
<evidence type="ECO:0000256" key="1">
    <source>
        <dbReference type="ARBA" id="ARBA00001971"/>
    </source>
</evidence>
<keyword evidence="7 8" id="KW-0503">Monooxygenase</keyword>
<protein>
    <recommendedName>
        <fullName evidence="12">Cytochrome P450</fullName>
    </recommendedName>
</protein>
<evidence type="ECO:0000256" key="5">
    <source>
        <dbReference type="ARBA" id="ARBA00023002"/>
    </source>
</evidence>
<dbReference type="GO" id="GO:0016705">
    <property type="term" value="F:oxidoreductase activity, acting on paired donors, with incorporation or reduction of molecular oxygen"/>
    <property type="evidence" value="ECO:0007669"/>
    <property type="project" value="InterPro"/>
</dbReference>
<dbReference type="PANTHER" id="PTHR24296">
    <property type="entry name" value="CYTOCHROME P450"/>
    <property type="match status" value="1"/>
</dbReference>
<keyword evidence="9" id="KW-0812">Transmembrane</keyword>
<organism evidence="10 11">
    <name type="scientific">Citrus x changshan-huyou</name>
    <dbReference type="NCBI Taxonomy" id="2935761"/>
    <lineage>
        <taxon>Eukaryota</taxon>
        <taxon>Viridiplantae</taxon>
        <taxon>Streptophyta</taxon>
        <taxon>Embryophyta</taxon>
        <taxon>Tracheophyta</taxon>
        <taxon>Spermatophyta</taxon>
        <taxon>Magnoliopsida</taxon>
        <taxon>eudicotyledons</taxon>
        <taxon>Gunneridae</taxon>
        <taxon>Pentapetalae</taxon>
        <taxon>rosids</taxon>
        <taxon>malvids</taxon>
        <taxon>Sapindales</taxon>
        <taxon>Rutaceae</taxon>
        <taxon>Aurantioideae</taxon>
        <taxon>Citrus</taxon>
    </lineage>
</organism>
<evidence type="ECO:0000256" key="6">
    <source>
        <dbReference type="ARBA" id="ARBA00023004"/>
    </source>
</evidence>
<dbReference type="EMBL" id="JBCGBO010000006">
    <property type="protein sequence ID" value="KAK9194354.1"/>
    <property type="molecule type" value="Genomic_DNA"/>
</dbReference>
<accession>A0AAP0QJH8</accession>
<dbReference type="AlphaFoldDB" id="A0AAP0QJH8"/>
<proteinExistence type="inferred from homology"/>
<evidence type="ECO:0000313" key="10">
    <source>
        <dbReference type="EMBL" id="KAK9194354.1"/>
    </source>
</evidence>
<dbReference type="GO" id="GO:0004497">
    <property type="term" value="F:monooxygenase activity"/>
    <property type="evidence" value="ECO:0007669"/>
    <property type="project" value="UniProtKB-KW"/>
</dbReference>
<keyword evidence="9" id="KW-1133">Transmembrane helix</keyword>
<evidence type="ECO:0008006" key="12">
    <source>
        <dbReference type="Google" id="ProtNLM"/>
    </source>
</evidence>
<dbReference type="GO" id="GO:0006629">
    <property type="term" value="P:lipid metabolic process"/>
    <property type="evidence" value="ECO:0007669"/>
    <property type="project" value="UniProtKB-ARBA"/>
</dbReference>
<gene>
    <name evidence="10" type="ORF">WN944_005059</name>
</gene>
<evidence type="ECO:0000256" key="3">
    <source>
        <dbReference type="ARBA" id="ARBA00022617"/>
    </source>
</evidence>
<dbReference type="Pfam" id="PF00067">
    <property type="entry name" value="p450"/>
    <property type="match status" value="1"/>
</dbReference>
<dbReference type="Proteomes" id="UP001428341">
    <property type="component" value="Unassembled WGS sequence"/>
</dbReference>
<sequence>MEMLFSVGQSFVFFSLLSLYLCLFFFMTSNKRPSVGFKHYPFVGALPGFLRNRHRFVDWSTEILEQCPNNTATFHRLGKIHGVITANPANVEHILKTNFENYPKGQRFVTLLEDFLGRGIFISEGELWKVQRKTSSYEFNTKSFRNFRYTFDNICKVAFNFDPACLGGDGTAGSEFMRAFEDAATLSSGRFYYAFKRMWSIKKKFNIGSERKLKNSIEIVHEFVNNIIGCNSTEFLRDIVELESIRARNGRNIGDTYSLDELRDMHYLHAAMSETLRLYPSVPVDTKACQSDDMLADGTYVGKKWFVMYHAYAMGRMESIWGQNCNEFLPERWLENGTYRPEHVFRFPAFHAGPRMCLGKDMAYILMKSIAASVIERFVIDVQNKDTCPEKVLSFTLTVKDGLHVRVKERRNPTLIL</sequence>
<keyword evidence="5 8" id="KW-0560">Oxidoreductase</keyword>
<dbReference type="PROSITE" id="PS00086">
    <property type="entry name" value="CYTOCHROME_P450"/>
    <property type="match status" value="1"/>
</dbReference>
<dbReference type="InterPro" id="IPR001128">
    <property type="entry name" value="Cyt_P450"/>
</dbReference>
<dbReference type="GO" id="GO:0005506">
    <property type="term" value="F:iron ion binding"/>
    <property type="evidence" value="ECO:0007669"/>
    <property type="project" value="InterPro"/>
</dbReference>
<dbReference type="SUPFAM" id="SSF48264">
    <property type="entry name" value="Cytochrome P450"/>
    <property type="match status" value="1"/>
</dbReference>
<evidence type="ECO:0000313" key="11">
    <source>
        <dbReference type="Proteomes" id="UP001428341"/>
    </source>
</evidence>
<keyword evidence="11" id="KW-1185">Reference proteome</keyword>
<keyword evidence="4 8" id="KW-0479">Metal-binding</keyword>
<dbReference type="InterPro" id="IPR036396">
    <property type="entry name" value="Cyt_P450_sf"/>
</dbReference>